<dbReference type="InterPro" id="IPR001753">
    <property type="entry name" value="Enoyl-CoA_hydra/iso"/>
</dbReference>
<dbReference type="InterPro" id="IPR018376">
    <property type="entry name" value="Enoyl-CoA_hyd/isom_CS"/>
</dbReference>
<dbReference type="Gene3D" id="3.90.226.10">
    <property type="entry name" value="2-enoyl-CoA Hydratase, Chain A, domain 1"/>
    <property type="match status" value="1"/>
</dbReference>
<dbReference type="Gene3D" id="1.10.12.10">
    <property type="entry name" value="Lyase 2-enoyl-coa Hydratase, Chain A, domain 2"/>
    <property type="match status" value="1"/>
</dbReference>
<dbReference type="Pfam" id="PF00378">
    <property type="entry name" value="ECH_1"/>
    <property type="match status" value="1"/>
</dbReference>
<accession>A0ABP8ULD8</accession>
<dbReference type="CDD" id="cd06558">
    <property type="entry name" value="crotonase-like"/>
    <property type="match status" value="1"/>
</dbReference>
<dbReference type="EMBL" id="BAABHK010000014">
    <property type="protein sequence ID" value="GAA4634537.1"/>
    <property type="molecule type" value="Genomic_DNA"/>
</dbReference>
<gene>
    <name evidence="5" type="ORF">GCM10023196_076420</name>
</gene>
<protein>
    <submittedName>
        <fullName evidence="5">Crotonase/enoyl-CoA hydratase family protein</fullName>
    </submittedName>
</protein>
<dbReference type="PROSITE" id="PS00166">
    <property type="entry name" value="ENOYL_COA_HYDRATASE"/>
    <property type="match status" value="1"/>
</dbReference>
<evidence type="ECO:0000256" key="3">
    <source>
        <dbReference type="ARBA" id="ARBA00023239"/>
    </source>
</evidence>
<comment type="caution">
    <text evidence="5">The sequence shown here is derived from an EMBL/GenBank/DDBJ whole genome shotgun (WGS) entry which is preliminary data.</text>
</comment>
<dbReference type="Proteomes" id="UP001501442">
    <property type="component" value="Unassembled WGS sequence"/>
</dbReference>
<evidence type="ECO:0000256" key="1">
    <source>
        <dbReference type="ARBA" id="ARBA00005254"/>
    </source>
</evidence>
<evidence type="ECO:0000256" key="4">
    <source>
        <dbReference type="RuleBase" id="RU003707"/>
    </source>
</evidence>
<dbReference type="InterPro" id="IPR029045">
    <property type="entry name" value="ClpP/crotonase-like_dom_sf"/>
</dbReference>
<dbReference type="PANTHER" id="PTHR11941">
    <property type="entry name" value="ENOYL-COA HYDRATASE-RELATED"/>
    <property type="match status" value="1"/>
</dbReference>
<keyword evidence="3" id="KW-0456">Lyase</keyword>
<keyword evidence="2" id="KW-0443">Lipid metabolism</keyword>
<reference evidence="6" key="1">
    <citation type="journal article" date="2019" name="Int. J. Syst. Evol. Microbiol.">
        <title>The Global Catalogue of Microorganisms (GCM) 10K type strain sequencing project: providing services to taxonomists for standard genome sequencing and annotation.</title>
        <authorList>
            <consortium name="The Broad Institute Genomics Platform"/>
            <consortium name="The Broad Institute Genome Sequencing Center for Infectious Disease"/>
            <person name="Wu L."/>
            <person name="Ma J."/>
        </authorList>
    </citation>
    <scope>NUCLEOTIDE SEQUENCE [LARGE SCALE GENOMIC DNA]</scope>
    <source>
        <strain evidence="6">JCM 17939</strain>
    </source>
</reference>
<evidence type="ECO:0000313" key="5">
    <source>
        <dbReference type="EMBL" id="GAA4634537.1"/>
    </source>
</evidence>
<proteinExistence type="inferred from homology"/>
<dbReference type="NCBIfam" id="NF005864">
    <property type="entry name" value="PRK07799.1"/>
    <property type="match status" value="1"/>
</dbReference>
<dbReference type="PANTHER" id="PTHR11941:SF169">
    <property type="entry name" value="(7AS)-7A-METHYL-1,5-DIOXO-2,3,5,6,7,7A-HEXAHYDRO-1H-INDENE-CARBOXYL-COA HYDROLASE"/>
    <property type="match status" value="1"/>
</dbReference>
<keyword evidence="6" id="KW-1185">Reference proteome</keyword>
<evidence type="ECO:0000313" key="6">
    <source>
        <dbReference type="Proteomes" id="UP001501442"/>
    </source>
</evidence>
<evidence type="ECO:0000256" key="2">
    <source>
        <dbReference type="ARBA" id="ARBA00023098"/>
    </source>
</evidence>
<organism evidence="5 6">
    <name type="scientific">Actinoallomurus vinaceus</name>
    <dbReference type="NCBI Taxonomy" id="1080074"/>
    <lineage>
        <taxon>Bacteria</taxon>
        <taxon>Bacillati</taxon>
        <taxon>Actinomycetota</taxon>
        <taxon>Actinomycetes</taxon>
        <taxon>Streptosporangiales</taxon>
        <taxon>Thermomonosporaceae</taxon>
        <taxon>Actinoallomurus</taxon>
    </lineage>
</organism>
<dbReference type="RefSeq" id="WP_345437509.1">
    <property type="nucleotide sequence ID" value="NZ_BAABHK010000014.1"/>
</dbReference>
<dbReference type="InterPro" id="IPR014748">
    <property type="entry name" value="Enoyl-CoA_hydra_C"/>
</dbReference>
<sequence length="270" mass="29158">MAERLPISTPHCTVERDGHVVTVTMNRPEARNALSTDMLIGMADAWAYVSDTPDVRVAILTGADGQFCAGADLKAMGRPSEDERVRQRATEIENFHWKGLLRDSQPKKPLISAIEGYAVAGGTELLVGTDIRVVAEGATLGLYEAKRGLFPMGGSAIRLPRQIPYAFAMDILLTGRSVSPEEALRMGLINRIVPDGQALKTAREIADEIASCGPLAVQAILETYRKAQSLAEDEALTVSDELGWPVIGSNDAKEGARAFKEKRPAVFKGE</sequence>
<comment type="similarity">
    <text evidence="1 4">Belongs to the enoyl-CoA hydratase/isomerase family.</text>
</comment>
<dbReference type="SUPFAM" id="SSF52096">
    <property type="entry name" value="ClpP/crotonase"/>
    <property type="match status" value="1"/>
</dbReference>
<name>A0ABP8ULD8_9ACTN</name>